<name>A0AAV3Q9P5_LITER</name>
<evidence type="ECO:0000313" key="1">
    <source>
        <dbReference type="EMBL" id="GAA0159168.1"/>
    </source>
</evidence>
<proteinExistence type="predicted"/>
<comment type="caution">
    <text evidence="1">The sequence shown here is derived from an EMBL/GenBank/DDBJ whole genome shotgun (WGS) entry which is preliminary data.</text>
</comment>
<dbReference type="Proteomes" id="UP001454036">
    <property type="component" value="Unassembled WGS sequence"/>
</dbReference>
<organism evidence="1 2">
    <name type="scientific">Lithospermum erythrorhizon</name>
    <name type="common">Purple gromwell</name>
    <name type="synonym">Lithospermum officinale var. erythrorhizon</name>
    <dbReference type="NCBI Taxonomy" id="34254"/>
    <lineage>
        <taxon>Eukaryota</taxon>
        <taxon>Viridiplantae</taxon>
        <taxon>Streptophyta</taxon>
        <taxon>Embryophyta</taxon>
        <taxon>Tracheophyta</taxon>
        <taxon>Spermatophyta</taxon>
        <taxon>Magnoliopsida</taxon>
        <taxon>eudicotyledons</taxon>
        <taxon>Gunneridae</taxon>
        <taxon>Pentapetalae</taxon>
        <taxon>asterids</taxon>
        <taxon>lamiids</taxon>
        <taxon>Boraginales</taxon>
        <taxon>Boraginaceae</taxon>
        <taxon>Boraginoideae</taxon>
        <taxon>Lithospermeae</taxon>
        <taxon>Lithospermum</taxon>
    </lineage>
</organism>
<keyword evidence="2" id="KW-1185">Reference proteome</keyword>
<protein>
    <submittedName>
        <fullName evidence="1">Uncharacterized protein</fullName>
    </submittedName>
</protein>
<dbReference type="EMBL" id="BAABME010003538">
    <property type="protein sequence ID" value="GAA0159168.1"/>
    <property type="molecule type" value="Genomic_DNA"/>
</dbReference>
<gene>
    <name evidence="1" type="ORF">LIER_16009</name>
</gene>
<reference evidence="1 2" key="1">
    <citation type="submission" date="2024-01" db="EMBL/GenBank/DDBJ databases">
        <title>The complete chloroplast genome sequence of Lithospermum erythrorhizon: insights into the phylogenetic relationship among Boraginaceae species and the maternal lineages of purple gromwells.</title>
        <authorList>
            <person name="Okada T."/>
            <person name="Watanabe K."/>
        </authorList>
    </citation>
    <scope>NUCLEOTIDE SEQUENCE [LARGE SCALE GENOMIC DNA]</scope>
</reference>
<sequence length="67" mass="7398">MLGLVQVKFKKFLKMRRNATNAKLMNLTGTKDASSKDTDNTDDPVIDVESSCLLPGDCFLDIPLPIL</sequence>
<evidence type="ECO:0000313" key="2">
    <source>
        <dbReference type="Proteomes" id="UP001454036"/>
    </source>
</evidence>
<dbReference type="AlphaFoldDB" id="A0AAV3Q9P5"/>
<accession>A0AAV3Q9P5</accession>